<evidence type="ECO:0000256" key="8">
    <source>
        <dbReference type="PIRSR" id="PIRSR000149-3"/>
    </source>
</evidence>
<keyword evidence="13" id="KW-1185">Reference proteome</keyword>
<comment type="subcellular location">
    <subcellularLocation>
        <location evidence="1">Cytoplasm</location>
    </subcellularLocation>
</comment>
<evidence type="ECO:0000256" key="9">
    <source>
        <dbReference type="PIRSR" id="PIRSR000149-4"/>
    </source>
</evidence>
<evidence type="ECO:0000313" key="12">
    <source>
        <dbReference type="EMBL" id="PYC73980.1"/>
    </source>
</evidence>
<evidence type="ECO:0000259" key="11">
    <source>
        <dbReference type="SMART" id="SM00846"/>
    </source>
</evidence>
<dbReference type="InterPro" id="IPR006424">
    <property type="entry name" value="Glyceraldehyde-3-P_DH_1"/>
</dbReference>
<evidence type="ECO:0000256" key="2">
    <source>
        <dbReference type="ARBA" id="ARBA00007406"/>
    </source>
</evidence>
<feature type="domain" description="Glyceraldehyde 3-phosphate dehydrogenase NAD(P) binding" evidence="11">
    <location>
        <begin position="3"/>
        <end position="153"/>
    </location>
</feature>
<accession>A0A2V4NK80</accession>
<feature type="binding site" evidence="7">
    <location>
        <position position="183"/>
    </location>
    <ligand>
        <name>D-glyceraldehyde 3-phosphate</name>
        <dbReference type="ChEBI" id="CHEBI:59776"/>
    </ligand>
</feature>
<evidence type="ECO:0000256" key="6">
    <source>
        <dbReference type="PIRSR" id="PIRSR000149-1"/>
    </source>
</evidence>
<dbReference type="PANTHER" id="PTHR43148">
    <property type="entry name" value="GLYCERALDEHYDE-3-PHOSPHATE DEHYDROGENASE 2"/>
    <property type="match status" value="1"/>
</dbReference>
<name>A0A2V4NK80_9ACTN</name>
<dbReference type="PIRSF" id="PIRSF000149">
    <property type="entry name" value="GAP_DH"/>
    <property type="match status" value="1"/>
</dbReference>
<feature type="binding site" evidence="8">
    <location>
        <position position="79"/>
    </location>
    <ligand>
        <name>NAD(+)</name>
        <dbReference type="ChEBI" id="CHEBI:57540"/>
    </ligand>
</feature>
<dbReference type="GO" id="GO:0050661">
    <property type="term" value="F:NADP binding"/>
    <property type="evidence" value="ECO:0007669"/>
    <property type="project" value="InterPro"/>
</dbReference>
<protein>
    <submittedName>
        <fullName evidence="12">Type I glyceraldehyde-3-phosphate dehydrogenase</fullName>
    </submittedName>
</protein>
<feature type="binding site" evidence="7">
    <location>
        <position position="234"/>
    </location>
    <ligand>
        <name>D-glyceraldehyde 3-phosphate</name>
        <dbReference type="ChEBI" id="CHEBI:59776"/>
    </ligand>
</feature>
<keyword evidence="4 8" id="KW-0547">Nucleotide-binding</keyword>
<dbReference type="SUPFAM" id="SSF51735">
    <property type="entry name" value="NAD(P)-binding Rossmann-fold domains"/>
    <property type="match status" value="1"/>
</dbReference>
<dbReference type="CDD" id="cd05214">
    <property type="entry name" value="GAPDH_I_N"/>
    <property type="match status" value="1"/>
</dbReference>
<dbReference type="PRINTS" id="PR00078">
    <property type="entry name" value="G3PDHDRGNASE"/>
</dbReference>
<comment type="similarity">
    <text evidence="2 10">Belongs to the glyceraldehyde-3-phosphate dehydrogenase family.</text>
</comment>
<dbReference type="NCBIfam" id="TIGR01534">
    <property type="entry name" value="GAPDH-I"/>
    <property type="match status" value="1"/>
</dbReference>
<evidence type="ECO:0000256" key="4">
    <source>
        <dbReference type="ARBA" id="ARBA00022741"/>
    </source>
</evidence>
<dbReference type="SUPFAM" id="SSF55347">
    <property type="entry name" value="Glyceraldehyde-3-phosphate dehydrogenase-like, C-terminal domain"/>
    <property type="match status" value="1"/>
</dbReference>
<feature type="binding site" evidence="7">
    <location>
        <begin position="211"/>
        <end position="212"/>
    </location>
    <ligand>
        <name>D-glyceraldehyde 3-phosphate</name>
        <dbReference type="ChEBI" id="CHEBI:59776"/>
    </ligand>
</feature>
<reference evidence="12 13" key="1">
    <citation type="submission" date="2018-03" db="EMBL/GenBank/DDBJ databases">
        <title>Bioinformatic expansion and discovery of thiopeptide antibiotics.</title>
        <authorList>
            <person name="Schwalen C.J."/>
            <person name="Hudson G.A."/>
            <person name="Mitchell D.A."/>
        </authorList>
    </citation>
    <scope>NUCLEOTIDE SEQUENCE [LARGE SCALE GENOMIC DNA]</scope>
    <source>
        <strain evidence="12 13">ATCC 21389</strain>
    </source>
</reference>
<evidence type="ECO:0000313" key="13">
    <source>
        <dbReference type="Proteomes" id="UP000248039"/>
    </source>
</evidence>
<dbReference type="OrthoDB" id="9803304at2"/>
<gene>
    <name evidence="12" type="primary">gap</name>
    <name evidence="12" type="ORF">C7C46_24530</name>
</gene>
<dbReference type="RefSeq" id="WP_110672078.1">
    <property type="nucleotide sequence ID" value="NZ_PYBW01000097.1"/>
</dbReference>
<dbReference type="EMBL" id="PYBW01000097">
    <property type="protein sequence ID" value="PYC73980.1"/>
    <property type="molecule type" value="Genomic_DNA"/>
</dbReference>
<feature type="active site" description="Nucleophile" evidence="6">
    <location>
        <position position="153"/>
    </location>
</feature>
<evidence type="ECO:0000256" key="1">
    <source>
        <dbReference type="ARBA" id="ARBA00004496"/>
    </source>
</evidence>
<dbReference type="InterPro" id="IPR020831">
    <property type="entry name" value="GlycerAld/Erythrose_P_DH"/>
</dbReference>
<dbReference type="GO" id="GO:0006006">
    <property type="term" value="P:glucose metabolic process"/>
    <property type="evidence" value="ECO:0007669"/>
    <property type="project" value="InterPro"/>
</dbReference>
<keyword evidence="5" id="KW-0560">Oxidoreductase</keyword>
<dbReference type="Pfam" id="PF02800">
    <property type="entry name" value="Gp_dh_C"/>
    <property type="match status" value="1"/>
</dbReference>
<dbReference type="Pfam" id="PF00044">
    <property type="entry name" value="Gp_dh_N"/>
    <property type="match status" value="1"/>
</dbReference>
<keyword evidence="3" id="KW-0963">Cytoplasm</keyword>
<feature type="binding site" evidence="8">
    <location>
        <position position="35"/>
    </location>
    <ligand>
        <name>NAD(+)</name>
        <dbReference type="ChEBI" id="CHEBI:57540"/>
    </ligand>
</feature>
<feature type="binding site" evidence="8">
    <location>
        <begin position="12"/>
        <end position="13"/>
    </location>
    <ligand>
        <name>NAD(+)</name>
        <dbReference type="ChEBI" id="CHEBI:57540"/>
    </ligand>
</feature>
<proteinExistence type="inferred from homology"/>
<sequence>MTIRVGINGFGRIGRNFFRAVKAQGADIEIVGVNDLTDTRTLAHLLKYDSILGTLQAEVSHTADSITVDGHTFKVIAERDPANLPWGELGVDIVIESTGIFTKAADAKKHVAAGAKKVIISAPATDEDVTIVMGVNDDKYDAANHTVISNASCTTNCVAPMAKVLNENFGIVKGLMTTVHAYTNDQVTLDFPHKDLRRARAAALNIIPTSTGAAKATALVLPELKGKLDGTSLRVPVPTGSITDLVVTLERDVTIEEVNAAFQKAAEGDLKGILQYTEDPIVSSDIVNSPFSTIFDSQLTMVQGNQVKVLGWYDNEWGYSNRLVNLTSLVGSQL</sequence>
<comment type="caution">
    <text evidence="12">The sequence shown here is derived from an EMBL/GenBank/DDBJ whole genome shotgun (WGS) entry which is preliminary data.</text>
</comment>
<feature type="binding site" evidence="7">
    <location>
        <begin position="152"/>
        <end position="154"/>
    </location>
    <ligand>
        <name>D-glyceraldehyde 3-phosphate</name>
        <dbReference type="ChEBI" id="CHEBI:59776"/>
    </ligand>
</feature>
<dbReference type="AlphaFoldDB" id="A0A2V4NK80"/>
<keyword evidence="8" id="KW-0520">NAD</keyword>
<feature type="binding site" evidence="8">
    <location>
        <position position="315"/>
    </location>
    <ligand>
        <name>NAD(+)</name>
        <dbReference type="ChEBI" id="CHEBI:57540"/>
    </ligand>
</feature>
<dbReference type="FunFam" id="3.40.50.720:FF:000001">
    <property type="entry name" value="Glyceraldehyde-3-phosphate dehydrogenase"/>
    <property type="match status" value="1"/>
</dbReference>
<dbReference type="InterPro" id="IPR020829">
    <property type="entry name" value="GlycerAld_3-P_DH_cat"/>
</dbReference>
<feature type="site" description="Activates thiol group during catalysis" evidence="9">
    <location>
        <position position="180"/>
    </location>
</feature>
<dbReference type="CDD" id="cd18126">
    <property type="entry name" value="GAPDH_I_C"/>
    <property type="match status" value="1"/>
</dbReference>
<dbReference type="Proteomes" id="UP000248039">
    <property type="component" value="Unassembled WGS sequence"/>
</dbReference>
<dbReference type="GO" id="GO:0051287">
    <property type="term" value="F:NAD binding"/>
    <property type="evidence" value="ECO:0007669"/>
    <property type="project" value="InterPro"/>
</dbReference>
<dbReference type="InterPro" id="IPR036291">
    <property type="entry name" value="NAD(P)-bd_dom_sf"/>
</dbReference>
<dbReference type="Gene3D" id="3.40.50.720">
    <property type="entry name" value="NAD(P)-binding Rossmann-like Domain"/>
    <property type="match status" value="1"/>
</dbReference>
<dbReference type="InterPro" id="IPR020828">
    <property type="entry name" value="GlycerAld_3-P_DH_NAD(P)-bd"/>
</dbReference>
<evidence type="ECO:0000256" key="7">
    <source>
        <dbReference type="PIRSR" id="PIRSR000149-2"/>
    </source>
</evidence>
<evidence type="ECO:0000256" key="5">
    <source>
        <dbReference type="ARBA" id="ARBA00023002"/>
    </source>
</evidence>
<feature type="binding site" evidence="8">
    <location>
        <position position="121"/>
    </location>
    <ligand>
        <name>NAD(+)</name>
        <dbReference type="ChEBI" id="CHEBI:57540"/>
    </ligand>
</feature>
<dbReference type="SMART" id="SM00846">
    <property type="entry name" value="Gp_dh_N"/>
    <property type="match status" value="1"/>
</dbReference>
<dbReference type="GO" id="GO:0005737">
    <property type="term" value="C:cytoplasm"/>
    <property type="evidence" value="ECO:0007669"/>
    <property type="project" value="UniProtKB-SubCell"/>
</dbReference>
<organism evidence="12 13">
    <name type="scientific">Streptomyces tateyamensis</name>
    <dbReference type="NCBI Taxonomy" id="565073"/>
    <lineage>
        <taxon>Bacteria</taxon>
        <taxon>Bacillati</taxon>
        <taxon>Actinomycetota</taxon>
        <taxon>Actinomycetes</taxon>
        <taxon>Kitasatosporales</taxon>
        <taxon>Streptomycetaceae</taxon>
        <taxon>Streptomyces</taxon>
    </lineage>
</organism>
<dbReference type="GO" id="GO:0004365">
    <property type="term" value="F:glyceraldehyde-3-phosphate dehydrogenase (NAD+) (phosphorylating) activity"/>
    <property type="evidence" value="ECO:0007669"/>
    <property type="project" value="UniProtKB-ARBA"/>
</dbReference>
<dbReference type="FunFam" id="3.30.360.10:FF:000002">
    <property type="entry name" value="Glyceraldehyde-3-phosphate dehydrogenase"/>
    <property type="match status" value="1"/>
</dbReference>
<evidence type="ECO:0000256" key="3">
    <source>
        <dbReference type="ARBA" id="ARBA00022490"/>
    </source>
</evidence>
<dbReference type="Gene3D" id="3.30.360.10">
    <property type="entry name" value="Dihydrodipicolinate Reductase, domain 2"/>
    <property type="match status" value="1"/>
</dbReference>
<evidence type="ECO:0000256" key="10">
    <source>
        <dbReference type="RuleBase" id="RU000397"/>
    </source>
</evidence>